<feature type="transmembrane region" description="Helical" evidence="6">
    <location>
        <begin position="149"/>
        <end position="168"/>
    </location>
</feature>
<reference evidence="10 11" key="1">
    <citation type="journal article" date="2017" name="Genome Biol.">
        <title>New reference genome sequences of hot pepper reveal the massive evolution of plant disease-resistance genes by retroduplication.</title>
        <authorList>
            <person name="Kim S."/>
            <person name="Park J."/>
            <person name="Yeom S.I."/>
            <person name="Kim Y.M."/>
            <person name="Seo E."/>
            <person name="Kim K.T."/>
            <person name="Kim M.S."/>
            <person name="Lee J.M."/>
            <person name="Cheong K."/>
            <person name="Shin H.S."/>
            <person name="Kim S.B."/>
            <person name="Han K."/>
            <person name="Lee J."/>
            <person name="Park M."/>
            <person name="Lee H.A."/>
            <person name="Lee H.Y."/>
            <person name="Lee Y."/>
            <person name="Oh S."/>
            <person name="Lee J.H."/>
            <person name="Choi E."/>
            <person name="Choi E."/>
            <person name="Lee S.E."/>
            <person name="Jeon J."/>
            <person name="Kim H."/>
            <person name="Choi G."/>
            <person name="Song H."/>
            <person name="Lee J."/>
            <person name="Lee S.C."/>
            <person name="Kwon J.K."/>
            <person name="Lee H.Y."/>
            <person name="Koo N."/>
            <person name="Hong Y."/>
            <person name="Kim R.W."/>
            <person name="Kang W.H."/>
            <person name="Huh J.H."/>
            <person name="Kang B.C."/>
            <person name="Yang T.J."/>
            <person name="Lee Y.H."/>
            <person name="Bennetzen J.L."/>
            <person name="Choi D."/>
        </authorList>
    </citation>
    <scope>NUCLEOTIDE SEQUENCE [LARGE SCALE GENOMIC DNA]</scope>
    <source>
        <strain evidence="11">cv. PBC81</strain>
    </source>
</reference>
<keyword evidence="2 6" id="KW-0812">Transmembrane</keyword>
<evidence type="ECO:0000256" key="1">
    <source>
        <dbReference type="ARBA" id="ARBA00004477"/>
    </source>
</evidence>
<name>A0A2G2XHH6_CAPBA</name>
<feature type="region of interest" description="Disordered" evidence="8">
    <location>
        <begin position="1"/>
        <end position="39"/>
    </location>
</feature>
<dbReference type="InterPro" id="IPR003388">
    <property type="entry name" value="Reticulon"/>
</dbReference>
<keyword evidence="4 6" id="KW-1133">Transmembrane helix</keyword>
<dbReference type="GO" id="GO:0005789">
    <property type="term" value="C:endoplasmic reticulum membrane"/>
    <property type="evidence" value="ECO:0007669"/>
    <property type="project" value="UniProtKB-SubCell"/>
</dbReference>
<dbReference type="EMBL" id="MLFT02000002">
    <property type="protein sequence ID" value="PHT56938.1"/>
    <property type="molecule type" value="Genomic_DNA"/>
</dbReference>
<dbReference type="STRING" id="33114.A0A2G2XHH6"/>
<dbReference type="AlphaFoldDB" id="A0A2G2XHH6"/>
<protein>
    <recommendedName>
        <fullName evidence="6">Reticulon-like protein</fullName>
    </recommendedName>
</protein>
<evidence type="ECO:0000256" key="4">
    <source>
        <dbReference type="ARBA" id="ARBA00022989"/>
    </source>
</evidence>
<feature type="transmembrane region" description="Helical" evidence="6">
    <location>
        <begin position="84"/>
        <end position="105"/>
    </location>
</feature>
<keyword evidence="3 6" id="KW-0256">Endoplasmic reticulum</keyword>
<dbReference type="PANTHER" id="PTHR10994">
    <property type="entry name" value="RETICULON"/>
    <property type="match status" value="1"/>
</dbReference>
<feature type="domain" description="Reticulon" evidence="9">
    <location>
        <begin position="47"/>
        <end position="259"/>
    </location>
</feature>
<evidence type="ECO:0000256" key="2">
    <source>
        <dbReference type="ARBA" id="ARBA00022692"/>
    </source>
</evidence>
<comment type="caution">
    <text evidence="6">Lacks conserved residue(s) required for the propagation of feature annotation.</text>
</comment>
<evidence type="ECO:0000313" key="10">
    <source>
        <dbReference type="EMBL" id="PHT56938.1"/>
    </source>
</evidence>
<keyword evidence="7" id="KW-0175">Coiled coil</keyword>
<reference evidence="11" key="2">
    <citation type="journal article" date="2017" name="J. Anim. Genet.">
        <title>Multiple reference genome sequences of hot pepper reveal the massive evolution of plant disease resistance genes by retroduplication.</title>
        <authorList>
            <person name="Kim S."/>
            <person name="Park J."/>
            <person name="Yeom S.-I."/>
            <person name="Kim Y.-M."/>
            <person name="Seo E."/>
            <person name="Kim K.-T."/>
            <person name="Kim M.-S."/>
            <person name="Lee J.M."/>
            <person name="Cheong K."/>
            <person name="Shin H.-S."/>
            <person name="Kim S.-B."/>
            <person name="Han K."/>
            <person name="Lee J."/>
            <person name="Park M."/>
            <person name="Lee H.-A."/>
            <person name="Lee H.-Y."/>
            <person name="Lee Y."/>
            <person name="Oh S."/>
            <person name="Lee J.H."/>
            <person name="Choi E."/>
            <person name="Choi E."/>
            <person name="Lee S.E."/>
            <person name="Jeon J."/>
            <person name="Kim H."/>
            <person name="Choi G."/>
            <person name="Song H."/>
            <person name="Lee J."/>
            <person name="Lee S.-C."/>
            <person name="Kwon J.-K."/>
            <person name="Lee H.-Y."/>
            <person name="Koo N."/>
            <person name="Hong Y."/>
            <person name="Kim R.W."/>
            <person name="Kang W.-H."/>
            <person name="Huh J.H."/>
            <person name="Kang B.-C."/>
            <person name="Yang T.-J."/>
            <person name="Lee Y.-H."/>
            <person name="Bennetzen J.L."/>
            <person name="Choi D."/>
        </authorList>
    </citation>
    <scope>NUCLEOTIDE SEQUENCE [LARGE SCALE GENOMIC DNA]</scope>
    <source>
        <strain evidence="11">cv. PBC81</strain>
    </source>
</reference>
<keyword evidence="11" id="KW-1185">Reference proteome</keyword>
<evidence type="ECO:0000313" key="11">
    <source>
        <dbReference type="Proteomes" id="UP000224567"/>
    </source>
</evidence>
<dbReference type="PANTHER" id="PTHR10994:SF145">
    <property type="entry name" value="RETICULON-LIKE PROTEIN B13"/>
    <property type="match status" value="1"/>
</dbReference>
<sequence length="339" mass="38771">MQTTSTESPPISPTPELVNNSESNQQTSTDSPITAPARDVVNNTGTLGDLILWKRKSNSVVALLAATTIWLSLDIYGLTFITLASWIAMFAIASIFLWGNIYMLLGKEPLDMSMMYISDESVVEASTKFRESVEKSLRFLFSVSTEREWFVFVGSVASLGLLSVVASHLDLPTLLFLGVMMGLTAPVVYVKYEDRIKDLGQRGSRSCDFWCWRDREDIDSRFKYVISKLIEKLSEPENLVESSQYIDNHASINEVEKVELNKFVEETSHEVDKPKESKDDNCVDMKLEKLEEEVEKIKEREKKWRRIAKFVVFCCSPLLIAIRYWLRMIHIKKGLMRLP</sequence>
<dbReference type="Proteomes" id="UP000224567">
    <property type="component" value="Unassembled WGS sequence"/>
</dbReference>
<keyword evidence="5 6" id="KW-0472">Membrane</keyword>
<dbReference type="InterPro" id="IPR045064">
    <property type="entry name" value="Reticulon-like"/>
</dbReference>
<feature type="compositionally biased region" description="Polar residues" evidence="8">
    <location>
        <begin position="17"/>
        <end position="32"/>
    </location>
</feature>
<evidence type="ECO:0000259" key="9">
    <source>
        <dbReference type="PROSITE" id="PS50845"/>
    </source>
</evidence>
<accession>A0A2G2XHH6</accession>
<evidence type="ECO:0000256" key="6">
    <source>
        <dbReference type="RuleBase" id="RU363132"/>
    </source>
</evidence>
<dbReference type="GO" id="GO:0009617">
    <property type="term" value="P:response to bacterium"/>
    <property type="evidence" value="ECO:0007669"/>
    <property type="project" value="InterPro"/>
</dbReference>
<evidence type="ECO:0000256" key="7">
    <source>
        <dbReference type="SAM" id="Coils"/>
    </source>
</evidence>
<dbReference type="Pfam" id="PF02453">
    <property type="entry name" value="Reticulon"/>
    <property type="match status" value="1"/>
</dbReference>
<comment type="caution">
    <text evidence="10">The sequence shown here is derived from an EMBL/GenBank/DDBJ whole genome shotgun (WGS) entry which is preliminary data.</text>
</comment>
<feature type="transmembrane region" description="Helical" evidence="6">
    <location>
        <begin position="307"/>
        <end position="326"/>
    </location>
</feature>
<evidence type="ECO:0000256" key="8">
    <source>
        <dbReference type="SAM" id="MobiDB-lite"/>
    </source>
</evidence>
<proteinExistence type="predicted"/>
<evidence type="ECO:0000256" key="5">
    <source>
        <dbReference type="ARBA" id="ARBA00023136"/>
    </source>
</evidence>
<feature type="transmembrane region" description="Helical" evidence="6">
    <location>
        <begin position="60"/>
        <end position="78"/>
    </location>
</feature>
<feature type="transmembrane region" description="Helical" evidence="6">
    <location>
        <begin position="174"/>
        <end position="192"/>
    </location>
</feature>
<feature type="coiled-coil region" evidence="7">
    <location>
        <begin position="280"/>
        <end position="307"/>
    </location>
</feature>
<gene>
    <name evidence="10" type="ORF">CQW23_05424</name>
</gene>
<dbReference type="OrthoDB" id="567788at2759"/>
<dbReference type="PROSITE" id="PS50845">
    <property type="entry name" value="RETICULON"/>
    <property type="match status" value="1"/>
</dbReference>
<evidence type="ECO:0000256" key="3">
    <source>
        <dbReference type="ARBA" id="ARBA00022824"/>
    </source>
</evidence>
<organism evidence="10 11">
    <name type="scientific">Capsicum baccatum</name>
    <name type="common">Peruvian pepper</name>
    <dbReference type="NCBI Taxonomy" id="33114"/>
    <lineage>
        <taxon>Eukaryota</taxon>
        <taxon>Viridiplantae</taxon>
        <taxon>Streptophyta</taxon>
        <taxon>Embryophyta</taxon>
        <taxon>Tracheophyta</taxon>
        <taxon>Spermatophyta</taxon>
        <taxon>Magnoliopsida</taxon>
        <taxon>eudicotyledons</taxon>
        <taxon>Gunneridae</taxon>
        <taxon>Pentapetalae</taxon>
        <taxon>asterids</taxon>
        <taxon>lamiids</taxon>
        <taxon>Solanales</taxon>
        <taxon>Solanaceae</taxon>
        <taxon>Solanoideae</taxon>
        <taxon>Capsiceae</taxon>
        <taxon>Capsicum</taxon>
    </lineage>
</organism>
<comment type="subcellular location">
    <subcellularLocation>
        <location evidence="1 6">Endoplasmic reticulum membrane</location>
        <topology evidence="1 6">Multi-pass membrane protein</topology>
    </subcellularLocation>
</comment>